<comment type="caution">
    <text evidence="4">The sequence shown here is derived from an EMBL/GenBank/DDBJ whole genome shotgun (WGS) entry which is preliminary data.</text>
</comment>
<gene>
    <name evidence="4" type="ORF">GRI48_08165</name>
</gene>
<evidence type="ECO:0000313" key="4">
    <source>
        <dbReference type="EMBL" id="MXO62981.1"/>
    </source>
</evidence>
<dbReference type="SUPFAM" id="SSF55895">
    <property type="entry name" value="Ribonuclease Rh-like"/>
    <property type="match status" value="1"/>
</dbReference>
<dbReference type="InterPro" id="IPR033130">
    <property type="entry name" value="RNase_T2_His_AS_2"/>
</dbReference>
<proteinExistence type="inferred from homology"/>
<dbReference type="Pfam" id="PF00445">
    <property type="entry name" value="Ribonuclease_T2"/>
    <property type="match status" value="1"/>
</dbReference>
<accession>A0A844YFQ1</accession>
<dbReference type="EMBL" id="WTYN01000001">
    <property type="protein sequence ID" value="MXO62981.1"/>
    <property type="molecule type" value="Genomic_DNA"/>
</dbReference>
<dbReference type="PANTHER" id="PTHR11240">
    <property type="entry name" value="RIBONUCLEASE T2"/>
    <property type="match status" value="1"/>
</dbReference>
<dbReference type="PANTHER" id="PTHR11240:SF22">
    <property type="entry name" value="RIBONUCLEASE T2"/>
    <property type="match status" value="1"/>
</dbReference>
<feature type="signal peptide" evidence="3">
    <location>
        <begin position="1"/>
        <end position="22"/>
    </location>
</feature>
<dbReference type="Proteomes" id="UP000445582">
    <property type="component" value="Unassembled WGS sequence"/>
</dbReference>
<dbReference type="PROSITE" id="PS00530">
    <property type="entry name" value="RNASE_T2_1"/>
    <property type="match status" value="1"/>
</dbReference>
<dbReference type="OrthoDB" id="4720638at2"/>
<dbReference type="InterPro" id="IPR036430">
    <property type="entry name" value="RNase_T2-like_sf"/>
</dbReference>
<dbReference type="GO" id="GO:0006401">
    <property type="term" value="P:RNA catabolic process"/>
    <property type="evidence" value="ECO:0007669"/>
    <property type="project" value="UniProtKB-ARBA"/>
</dbReference>
<dbReference type="GO" id="GO:0033897">
    <property type="term" value="F:ribonuclease T2 activity"/>
    <property type="evidence" value="ECO:0007669"/>
    <property type="project" value="InterPro"/>
</dbReference>
<evidence type="ECO:0000256" key="2">
    <source>
        <dbReference type="RuleBase" id="RU004328"/>
    </source>
</evidence>
<dbReference type="Gene3D" id="3.90.730.10">
    <property type="entry name" value="Ribonuclease T2-like"/>
    <property type="match status" value="1"/>
</dbReference>
<sequence>MSRRVVPFLVAFALALPAQAMAQAYQCKQPFIMQVPSVERDGPVRELPVTGYTLALSWSPEFCRTREGQQRHSVQCSGTAGLFGLIVHGLWPESGRSWPQWCPAKRGPRPSELRANICLTPSARLLAHEWAKHGSCMTSNPATYYKVVRILYGALAMPDLDFLSRREVLTAGDLREAWLTANPGWRGKRIGIELNARGWLEELRLCYGKDFMPRHCPAQQLGAKDGERLRIWRGL</sequence>
<dbReference type="GO" id="GO:0003723">
    <property type="term" value="F:RNA binding"/>
    <property type="evidence" value="ECO:0007669"/>
    <property type="project" value="InterPro"/>
</dbReference>
<protein>
    <submittedName>
        <fullName evidence="4">Ribonuclease T</fullName>
    </submittedName>
</protein>
<dbReference type="RefSeq" id="WP_160673841.1">
    <property type="nucleotide sequence ID" value="NZ_WTYN01000001.1"/>
</dbReference>
<feature type="chain" id="PRO_5032290448" evidence="3">
    <location>
        <begin position="23"/>
        <end position="235"/>
    </location>
</feature>
<dbReference type="AlphaFoldDB" id="A0A844YFQ1"/>
<keyword evidence="3" id="KW-0732">Signal</keyword>
<name>A0A844YFQ1_9SPHN</name>
<reference evidence="4 5" key="1">
    <citation type="submission" date="2019-12" db="EMBL/GenBank/DDBJ databases">
        <title>Genomic-based taxomic classification of the family Erythrobacteraceae.</title>
        <authorList>
            <person name="Xu L."/>
        </authorList>
    </citation>
    <scope>NUCLEOTIDE SEQUENCE [LARGE SCALE GENOMIC DNA]</scope>
    <source>
        <strain evidence="4 5">MCCC 1A09965</strain>
    </source>
</reference>
<evidence type="ECO:0000256" key="1">
    <source>
        <dbReference type="ARBA" id="ARBA00007469"/>
    </source>
</evidence>
<comment type="similarity">
    <text evidence="1 2">Belongs to the RNase T2 family.</text>
</comment>
<dbReference type="PROSITE" id="PS00531">
    <property type="entry name" value="RNASE_T2_2"/>
    <property type="match status" value="1"/>
</dbReference>
<dbReference type="InterPro" id="IPR001568">
    <property type="entry name" value="RNase_T2-like"/>
</dbReference>
<evidence type="ECO:0000256" key="3">
    <source>
        <dbReference type="SAM" id="SignalP"/>
    </source>
</evidence>
<keyword evidence="5" id="KW-1185">Reference proteome</keyword>
<dbReference type="InterPro" id="IPR018188">
    <property type="entry name" value="RNase_T2_His_AS_1"/>
</dbReference>
<evidence type="ECO:0000313" key="5">
    <source>
        <dbReference type="Proteomes" id="UP000445582"/>
    </source>
</evidence>
<organism evidence="4 5">
    <name type="scientific">Qipengyuania oceanensis</name>
    <dbReference type="NCBI Taxonomy" id="1463597"/>
    <lineage>
        <taxon>Bacteria</taxon>
        <taxon>Pseudomonadati</taxon>
        <taxon>Pseudomonadota</taxon>
        <taxon>Alphaproteobacteria</taxon>
        <taxon>Sphingomonadales</taxon>
        <taxon>Erythrobacteraceae</taxon>
        <taxon>Qipengyuania</taxon>
    </lineage>
</organism>